<dbReference type="SUPFAM" id="SSF54928">
    <property type="entry name" value="RNA-binding domain, RBD"/>
    <property type="match status" value="1"/>
</dbReference>
<comment type="caution">
    <text evidence="1">The sequence shown here is derived from an EMBL/GenBank/DDBJ whole genome shotgun (WGS) entry which is preliminary data.</text>
</comment>
<dbReference type="EMBL" id="BQNB010010933">
    <property type="protein sequence ID" value="GJS83871.1"/>
    <property type="molecule type" value="Genomic_DNA"/>
</dbReference>
<organism evidence="1 2">
    <name type="scientific">Tanacetum coccineum</name>
    <dbReference type="NCBI Taxonomy" id="301880"/>
    <lineage>
        <taxon>Eukaryota</taxon>
        <taxon>Viridiplantae</taxon>
        <taxon>Streptophyta</taxon>
        <taxon>Embryophyta</taxon>
        <taxon>Tracheophyta</taxon>
        <taxon>Spermatophyta</taxon>
        <taxon>Magnoliopsida</taxon>
        <taxon>eudicotyledons</taxon>
        <taxon>Gunneridae</taxon>
        <taxon>Pentapetalae</taxon>
        <taxon>asterids</taxon>
        <taxon>campanulids</taxon>
        <taxon>Asterales</taxon>
        <taxon>Asteraceae</taxon>
        <taxon>Asteroideae</taxon>
        <taxon>Anthemideae</taxon>
        <taxon>Anthemidinae</taxon>
        <taxon>Tanacetum</taxon>
    </lineage>
</organism>
<dbReference type="Gene3D" id="3.30.70.330">
    <property type="match status" value="1"/>
</dbReference>
<dbReference type="Proteomes" id="UP001151760">
    <property type="component" value="Unassembled WGS sequence"/>
</dbReference>
<dbReference type="InterPro" id="IPR035979">
    <property type="entry name" value="RBD_domain_sf"/>
</dbReference>
<dbReference type="InterPro" id="IPR012677">
    <property type="entry name" value="Nucleotide-bd_a/b_plait_sf"/>
</dbReference>
<reference evidence="1" key="1">
    <citation type="journal article" date="2022" name="Int. J. Mol. Sci.">
        <title>Draft Genome of Tanacetum Coccineum: Genomic Comparison of Closely Related Tanacetum-Family Plants.</title>
        <authorList>
            <person name="Yamashiro T."/>
            <person name="Shiraishi A."/>
            <person name="Nakayama K."/>
            <person name="Satake H."/>
        </authorList>
    </citation>
    <scope>NUCLEOTIDE SEQUENCE</scope>
</reference>
<evidence type="ECO:0000313" key="1">
    <source>
        <dbReference type="EMBL" id="GJS83871.1"/>
    </source>
</evidence>
<proteinExistence type="predicted"/>
<evidence type="ECO:0008006" key="3">
    <source>
        <dbReference type="Google" id="ProtNLM"/>
    </source>
</evidence>
<name>A0ABQ4Z295_9ASTR</name>
<reference evidence="1" key="2">
    <citation type="submission" date="2022-01" db="EMBL/GenBank/DDBJ databases">
        <authorList>
            <person name="Yamashiro T."/>
            <person name="Shiraishi A."/>
            <person name="Satake H."/>
            <person name="Nakayama K."/>
        </authorList>
    </citation>
    <scope>NUCLEOTIDE SEQUENCE</scope>
</reference>
<accession>A0ABQ4Z295</accession>
<sequence>MRDIFVSDLAPKTKDRSLLKFFPGAVVDLDFAPNGRYLRSAKLSFPDVDALQEVRAQFGVATKRVPIVYVPKEKDAKVNKGFAFVYVSSIAELRACLALDHDHILNKRARVLPGLYPGGRGMGKQCAA</sequence>
<gene>
    <name evidence="1" type="ORF">Tco_0750412</name>
</gene>
<protein>
    <recommendedName>
        <fullName evidence="3">RRM domain-containing protein</fullName>
    </recommendedName>
</protein>
<keyword evidence="2" id="KW-1185">Reference proteome</keyword>
<evidence type="ECO:0000313" key="2">
    <source>
        <dbReference type="Proteomes" id="UP001151760"/>
    </source>
</evidence>